<feature type="transmembrane region" description="Helical" evidence="1">
    <location>
        <begin position="12"/>
        <end position="45"/>
    </location>
</feature>
<dbReference type="Proteomes" id="UP000198816">
    <property type="component" value="Unassembled WGS sequence"/>
</dbReference>
<dbReference type="EMBL" id="FNNZ01000003">
    <property type="protein sequence ID" value="SDW39559.1"/>
    <property type="molecule type" value="Genomic_DNA"/>
</dbReference>
<keyword evidence="1" id="KW-1133">Transmembrane helix</keyword>
<proteinExistence type="predicted"/>
<keyword evidence="1" id="KW-0812">Transmembrane</keyword>
<reference evidence="3" key="1">
    <citation type="submission" date="2016-10" db="EMBL/GenBank/DDBJ databases">
        <authorList>
            <person name="Varghese N."/>
            <person name="Submissions S."/>
        </authorList>
    </citation>
    <scope>NUCLEOTIDE SEQUENCE [LARGE SCALE GENOMIC DNA]</scope>
    <source>
        <strain evidence="3">DSM 217</strain>
    </source>
</reference>
<dbReference type="STRING" id="1058.SAMN05421783_103319"/>
<protein>
    <submittedName>
        <fullName evidence="2">Uncharacterized protein</fullName>
    </submittedName>
</protein>
<evidence type="ECO:0000313" key="3">
    <source>
        <dbReference type="Proteomes" id="UP000198816"/>
    </source>
</evidence>
<organism evidence="2 3">
    <name type="scientific">Thiocapsa roseopersicina</name>
    <dbReference type="NCBI Taxonomy" id="1058"/>
    <lineage>
        <taxon>Bacteria</taxon>
        <taxon>Pseudomonadati</taxon>
        <taxon>Pseudomonadota</taxon>
        <taxon>Gammaproteobacteria</taxon>
        <taxon>Chromatiales</taxon>
        <taxon>Chromatiaceae</taxon>
        <taxon>Thiocapsa</taxon>
    </lineage>
</organism>
<dbReference type="PROSITE" id="PS51257">
    <property type="entry name" value="PROKAR_LIPOPROTEIN"/>
    <property type="match status" value="1"/>
</dbReference>
<evidence type="ECO:0000256" key="1">
    <source>
        <dbReference type="SAM" id="Phobius"/>
    </source>
</evidence>
<feature type="transmembrane region" description="Helical" evidence="1">
    <location>
        <begin position="88"/>
        <end position="110"/>
    </location>
</feature>
<accession>A0A1H2T8G2</accession>
<evidence type="ECO:0000313" key="2">
    <source>
        <dbReference type="EMBL" id="SDW39559.1"/>
    </source>
</evidence>
<dbReference type="OrthoDB" id="9180415at2"/>
<keyword evidence="3" id="KW-1185">Reference proteome</keyword>
<gene>
    <name evidence="2" type="ORF">SAMN05421783_103319</name>
</gene>
<name>A0A1H2T8G2_THIRO</name>
<dbReference type="RefSeq" id="WP_093028935.1">
    <property type="nucleotide sequence ID" value="NZ_FNNZ01000003.1"/>
</dbReference>
<dbReference type="AlphaFoldDB" id="A0A1H2T8G2"/>
<sequence length="139" mass="15375">MKQTRDTAWWYWLASAVLLVQALSGCPLGFTPVIVLTLIQTLHFWIREGGLDPRGLAAFPVQVRIGYLSWLIAGLADPTGLMHGIQLAGTSAMVLFGYCPMARMVSLLPWNRRQALSLRLVVRTFLQAPTAGNIRIQAN</sequence>
<keyword evidence="1" id="KW-0472">Membrane</keyword>